<sequence length="85" mass="9638">MRLWSAPPSSRRLRSPRMRRTDRGCRIASALLKKTNLFAAGPVTSTVGVPNNESFDTGPYRSTRSWIHRSAVLLRMARRKPRLCG</sequence>
<evidence type="ECO:0000256" key="1">
    <source>
        <dbReference type="SAM" id="MobiDB-lite"/>
    </source>
</evidence>
<reference evidence="2" key="2">
    <citation type="submission" date="2021-12" db="EMBL/GenBank/DDBJ databases">
        <title>Resequencing data analysis of finger millet.</title>
        <authorList>
            <person name="Hatakeyama M."/>
            <person name="Aluri S."/>
            <person name="Balachadran M.T."/>
            <person name="Sivarajan S.R."/>
            <person name="Poveda L."/>
            <person name="Shimizu-Inatsugi R."/>
            <person name="Schlapbach R."/>
            <person name="Sreeman S.M."/>
            <person name="Shimizu K.K."/>
        </authorList>
    </citation>
    <scope>NUCLEOTIDE SEQUENCE</scope>
</reference>
<dbReference type="EMBL" id="BQKI01000084">
    <property type="protein sequence ID" value="GJN32485.1"/>
    <property type="molecule type" value="Genomic_DNA"/>
</dbReference>
<organism evidence="2 3">
    <name type="scientific">Eleusine coracana subsp. coracana</name>
    <dbReference type="NCBI Taxonomy" id="191504"/>
    <lineage>
        <taxon>Eukaryota</taxon>
        <taxon>Viridiplantae</taxon>
        <taxon>Streptophyta</taxon>
        <taxon>Embryophyta</taxon>
        <taxon>Tracheophyta</taxon>
        <taxon>Spermatophyta</taxon>
        <taxon>Magnoliopsida</taxon>
        <taxon>Liliopsida</taxon>
        <taxon>Poales</taxon>
        <taxon>Poaceae</taxon>
        <taxon>PACMAD clade</taxon>
        <taxon>Chloridoideae</taxon>
        <taxon>Cynodonteae</taxon>
        <taxon>Eleusininae</taxon>
        <taxon>Eleusine</taxon>
    </lineage>
</organism>
<comment type="caution">
    <text evidence="2">The sequence shown here is derived from an EMBL/GenBank/DDBJ whole genome shotgun (WGS) entry which is preliminary data.</text>
</comment>
<gene>
    <name evidence="2" type="primary">gb20999</name>
    <name evidence="2" type="ORF">PR202_gb20999</name>
</gene>
<dbReference type="AlphaFoldDB" id="A0AAV5FDL7"/>
<dbReference type="Proteomes" id="UP001054889">
    <property type="component" value="Unassembled WGS sequence"/>
</dbReference>
<evidence type="ECO:0000313" key="3">
    <source>
        <dbReference type="Proteomes" id="UP001054889"/>
    </source>
</evidence>
<proteinExistence type="predicted"/>
<feature type="region of interest" description="Disordered" evidence="1">
    <location>
        <begin position="1"/>
        <end position="20"/>
    </location>
</feature>
<name>A0AAV5FDL7_ELECO</name>
<evidence type="ECO:0000313" key="2">
    <source>
        <dbReference type="EMBL" id="GJN32485.1"/>
    </source>
</evidence>
<protein>
    <submittedName>
        <fullName evidence="2">Uncharacterized protein</fullName>
    </submittedName>
</protein>
<reference evidence="2" key="1">
    <citation type="journal article" date="2018" name="DNA Res.">
        <title>Multiple hybrid de novo genome assembly of finger millet, an orphan allotetraploid crop.</title>
        <authorList>
            <person name="Hatakeyama M."/>
            <person name="Aluri S."/>
            <person name="Balachadran M.T."/>
            <person name="Sivarajan S.R."/>
            <person name="Patrignani A."/>
            <person name="Gruter S."/>
            <person name="Poveda L."/>
            <person name="Shimizu-Inatsugi R."/>
            <person name="Baeten J."/>
            <person name="Francoijs K.J."/>
            <person name="Nataraja K.N."/>
            <person name="Reddy Y.A.N."/>
            <person name="Phadnis S."/>
            <person name="Ravikumar R.L."/>
            <person name="Schlapbach R."/>
            <person name="Sreeman S.M."/>
            <person name="Shimizu K.K."/>
        </authorList>
    </citation>
    <scope>NUCLEOTIDE SEQUENCE</scope>
</reference>
<keyword evidence="3" id="KW-1185">Reference proteome</keyword>
<accession>A0AAV5FDL7</accession>